<sequence length="230" mass="24723">MKVTDDYRDGDSLENYAKVDLYRNGGGEDQLEDHDDDKVKQTPKSDSAIIGTTLTGEDGKHAVKVGEKVELTDTVSYTNIEAGVEHTVTGTLMDKTTGAPLSDGDGNPLSSSVTFTPEEKDGTVEVKFTVDTTHLDGHDLVAFETLTTKETETDRETGEKTTVDKTVAEHKDIDDANQTVTVTSDKSSMAQTGRNILIGAAITAAVAAGAGGTYIYRKRHQIDDADDMME</sequence>
<keyword evidence="2" id="KW-0472">Membrane</keyword>
<dbReference type="Pfam" id="PF18202">
    <property type="entry name" value="TQ"/>
    <property type="match status" value="1"/>
</dbReference>
<dbReference type="AlphaFoldDB" id="C0BCT9"/>
<dbReference type="Proteomes" id="UP000003793">
    <property type="component" value="Unassembled WGS sequence"/>
</dbReference>
<accession>C0BCT9</accession>
<evidence type="ECO:0000256" key="1">
    <source>
        <dbReference type="SAM" id="MobiDB-lite"/>
    </source>
</evidence>
<dbReference type="NCBIfam" id="NF033903">
    <property type="entry name" value="VaFE_rpt"/>
    <property type="match status" value="1"/>
</dbReference>
<keyword evidence="2" id="KW-0812">Transmembrane</keyword>
<evidence type="ECO:0000256" key="2">
    <source>
        <dbReference type="SAM" id="Phobius"/>
    </source>
</evidence>
<feature type="region of interest" description="Disordered" evidence="1">
    <location>
        <begin position="22"/>
        <end position="45"/>
    </location>
</feature>
<dbReference type="Gene3D" id="2.60.40.3930">
    <property type="match status" value="1"/>
</dbReference>
<dbReference type="EMBL" id="ABVR01000042">
    <property type="protein sequence ID" value="EEG88890.1"/>
    <property type="molecule type" value="Genomic_DNA"/>
</dbReference>
<evidence type="ECO:0000313" key="5">
    <source>
        <dbReference type="Proteomes" id="UP000003793"/>
    </source>
</evidence>
<feature type="transmembrane region" description="Helical" evidence="2">
    <location>
        <begin position="196"/>
        <end position="216"/>
    </location>
</feature>
<dbReference type="HOGENOM" id="CLU_1203158_0_0_9"/>
<proteinExistence type="predicted"/>
<evidence type="ECO:0000259" key="3">
    <source>
        <dbReference type="Pfam" id="PF18202"/>
    </source>
</evidence>
<protein>
    <submittedName>
        <fullName evidence="4">LPXTG-motif cell wall anchor domain protein</fullName>
    </submittedName>
</protein>
<name>C0BCT9_9FIRM</name>
<comment type="caution">
    <text evidence="4">The sequence shown here is derived from an EMBL/GenBank/DDBJ whole genome shotgun (WGS) entry which is preliminary data.</text>
</comment>
<feature type="domain" description="T-Q ester bond containing" evidence="3">
    <location>
        <begin position="50"/>
        <end position="182"/>
    </location>
</feature>
<evidence type="ECO:0000313" key="4">
    <source>
        <dbReference type="EMBL" id="EEG88890.1"/>
    </source>
</evidence>
<keyword evidence="2" id="KW-1133">Transmembrane helix</keyword>
<organism evidence="4 5">
    <name type="scientific">Coprococcus comes ATCC 27758</name>
    <dbReference type="NCBI Taxonomy" id="470146"/>
    <lineage>
        <taxon>Bacteria</taxon>
        <taxon>Bacillati</taxon>
        <taxon>Bacillota</taxon>
        <taxon>Clostridia</taxon>
        <taxon>Lachnospirales</taxon>
        <taxon>Lachnospiraceae</taxon>
        <taxon>Coprococcus</taxon>
    </lineage>
</organism>
<reference evidence="4 5" key="2">
    <citation type="submission" date="2009-03" db="EMBL/GenBank/DDBJ databases">
        <title>Draft genome sequence of Coprococcus comes (ATCC 27758).</title>
        <authorList>
            <person name="Sudarsanam P."/>
            <person name="Ley R."/>
            <person name="Guruge J."/>
            <person name="Turnbaugh P.J."/>
            <person name="Mahowald M."/>
            <person name="Liep D."/>
            <person name="Gordon J."/>
        </authorList>
    </citation>
    <scope>NUCLEOTIDE SEQUENCE [LARGE SCALE GENOMIC DNA]</scope>
    <source>
        <strain evidence="4 5">ATCC 27758</strain>
    </source>
</reference>
<dbReference type="InterPro" id="IPR041100">
    <property type="entry name" value="TQ"/>
</dbReference>
<reference evidence="4 5" key="1">
    <citation type="submission" date="2009-02" db="EMBL/GenBank/DDBJ databases">
        <authorList>
            <person name="Fulton L."/>
            <person name="Clifton S."/>
            <person name="Fulton B."/>
            <person name="Xu J."/>
            <person name="Minx P."/>
            <person name="Pepin K.H."/>
            <person name="Johnson M."/>
            <person name="Bhonagiri V."/>
            <person name="Nash W.E."/>
            <person name="Mardis E.R."/>
            <person name="Wilson R.K."/>
        </authorList>
    </citation>
    <scope>NUCLEOTIDE SEQUENCE [LARGE SCALE GENOMIC DNA]</scope>
    <source>
        <strain evidence="4 5">ATCC 27758</strain>
    </source>
</reference>
<gene>
    <name evidence="4" type="ORF">COPCOM_02980</name>
</gene>